<dbReference type="EMBL" id="JAOQIO010000095">
    <property type="protein sequence ID" value="MCU6796016.1"/>
    <property type="molecule type" value="Genomic_DNA"/>
</dbReference>
<dbReference type="PANTHER" id="PTHR43280:SF28">
    <property type="entry name" value="HTH-TYPE TRANSCRIPTIONAL ACTIVATOR RHAS"/>
    <property type="match status" value="1"/>
</dbReference>
<dbReference type="PROSITE" id="PS01124">
    <property type="entry name" value="HTH_ARAC_FAMILY_2"/>
    <property type="match status" value="1"/>
</dbReference>
<evidence type="ECO:0000256" key="3">
    <source>
        <dbReference type="ARBA" id="ARBA00023163"/>
    </source>
</evidence>
<evidence type="ECO:0000256" key="1">
    <source>
        <dbReference type="ARBA" id="ARBA00023015"/>
    </source>
</evidence>
<name>A0ABT2UPQ4_9BACL</name>
<comment type="caution">
    <text evidence="5">The sequence shown here is derived from an EMBL/GenBank/DDBJ whole genome shotgun (WGS) entry which is preliminary data.</text>
</comment>
<dbReference type="InterPro" id="IPR003313">
    <property type="entry name" value="AraC-bd"/>
</dbReference>
<reference evidence="5 6" key="1">
    <citation type="submission" date="2022-09" db="EMBL/GenBank/DDBJ databases">
        <authorList>
            <person name="Han X.L."/>
            <person name="Wang Q."/>
            <person name="Lu T."/>
        </authorList>
    </citation>
    <scope>NUCLEOTIDE SEQUENCE [LARGE SCALE GENOMIC DNA]</scope>
    <source>
        <strain evidence="5 6">WQ 127069</strain>
    </source>
</reference>
<evidence type="ECO:0000313" key="5">
    <source>
        <dbReference type="EMBL" id="MCU6796016.1"/>
    </source>
</evidence>
<dbReference type="SUPFAM" id="SSF46689">
    <property type="entry name" value="Homeodomain-like"/>
    <property type="match status" value="2"/>
</dbReference>
<dbReference type="SUPFAM" id="SSF51215">
    <property type="entry name" value="Regulatory protein AraC"/>
    <property type="match status" value="1"/>
</dbReference>
<proteinExistence type="predicted"/>
<gene>
    <name evidence="5" type="ORF">OB236_28235</name>
</gene>
<dbReference type="InterPro" id="IPR018060">
    <property type="entry name" value="HTH_AraC"/>
</dbReference>
<organism evidence="5 6">
    <name type="scientific">Paenibacillus baimaensis</name>
    <dbReference type="NCBI Taxonomy" id="2982185"/>
    <lineage>
        <taxon>Bacteria</taxon>
        <taxon>Bacillati</taxon>
        <taxon>Bacillota</taxon>
        <taxon>Bacilli</taxon>
        <taxon>Bacillales</taxon>
        <taxon>Paenibacillaceae</taxon>
        <taxon>Paenibacillus</taxon>
    </lineage>
</organism>
<dbReference type="RefSeq" id="WP_262686867.1">
    <property type="nucleotide sequence ID" value="NZ_JAOQIO010000095.1"/>
</dbReference>
<dbReference type="Pfam" id="PF02311">
    <property type="entry name" value="AraC_binding"/>
    <property type="match status" value="1"/>
</dbReference>
<feature type="domain" description="HTH araC/xylS-type" evidence="4">
    <location>
        <begin position="186"/>
        <end position="284"/>
    </location>
</feature>
<dbReference type="PANTHER" id="PTHR43280">
    <property type="entry name" value="ARAC-FAMILY TRANSCRIPTIONAL REGULATOR"/>
    <property type="match status" value="1"/>
</dbReference>
<dbReference type="SMART" id="SM00342">
    <property type="entry name" value="HTH_ARAC"/>
    <property type="match status" value="1"/>
</dbReference>
<accession>A0ABT2UPQ4</accession>
<protein>
    <submittedName>
        <fullName evidence="5">AraC family transcriptional regulator</fullName>
    </submittedName>
</protein>
<sequence length="295" mass="34447">MSNKSNEPFRHSYGFRFRETPAYEIAQLHGVGWERTVSTDYNWDGLNRGEEGAFLFQYTLSGYGMMHIEGQSCLLTPEKAFLVWIPSQHRYYFPPESDHWEYMFIMMRGERLRPIVDELISKLGHVSDFSIDSPPIRALKMIFEKARQRQITDGYLNALFAYQFITELHRSTTFEKSISEIPEAIQKTVHFIELHYEQPLNLDEMAENAGLSKYHFLRQFTRFIGLTPLEYLNKLRIEKAAELLRTTEQTLDEVAGSVGFAGGNYFSKVFRHWVGMSPGKYRNEHGLATDNLFLR</sequence>
<dbReference type="PRINTS" id="PR00032">
    <property type="entry name" value="HTHARAC"/>
</dbReference>
<dbReference type="Proteomes" id="UP001652445">
    <property type="component" value="Unassembled WGS sequence"/>
</dbReference>
<dbReference type="InterPro" id="IPR020449">
    <property type="entry name" value="Tscrpt_reg_AraC-type_HTH"/>
</dbReference>
<evidence type="ECO:0000313" key="6">
    <source>
        <dbReference type="Proteomes" id="UP001652445"/>
    </source>
</evidence>
<keyword evidence="3" id="KW-0804">Transcription</keyword>
<dbReference type="Pfam" id="PF12833">
    <property type="entry name" value="HTH_18"/>
    <property type="match status" value="1"/>
</dbReference>
<evidence type="ECO:0000259" key="4">
    <source>
        <dbReference type="PROSITE" id="PS01124"/>
    </source>
</evidence>
<dbReference type="Gene3D" id="1.10.10.60">
    <property type="entry name" value="Homeodomain-like"/>
    <property type="match status" value="2"/>
</dbReference>
<dbReference type="InterPro" id="IPR037923">
    <property type="entry name" value="HTH-like"/>
</dbReference>
<evidence type="ECO:0000256" key="2">
    <source>
        <dbReference type="ARBA" id="ARBA00023125"/>
    </source>
</evidence>
<keyword evidence="2" id="KW-0238">DNA-binding</keyword>
<dbReference type="InterPro" id="IPR009057">
    <property type="entry name" value="Homeodomain-like_sf"/>
</dbReference>
<keyword evidence="6" id="KW-1185">Reference proteome</keyword>
<keyword evidence="1" id="KW-0805">Transcription regulation</keyword>